<dbReference type="AlphaFoldDB" id="Q2S6S0"/>
<proteinExistence type="predicted"/>
<dbReference type="KEGG" id="hch:HCH_07039"/>
<dbReference type="Proteomes" id="UP000000238">
    <property type="component" value="Chromosome"/>
</dbReference>
<keyword evidence="2" id="KW-1185">Reference proteome</keyword>
<dbReference type="EMBL" id="CP000155">
    <property type="protein sequence ID" value="ABC33654.1"/>
    <property type="molecule type" value="Genomic_DNA"/>
</dbReference>
<accession>Q2S6S0</accession>
<reference evidence="1 2" key="1">
    <citation type="journal article" date="2005" name="Nucleic Acids Res.">
        <title>Genomic blueprint of Hahella chejuensis, a marine microbe producing an algicidal agent.</title>
        <authorList>
            <person name="Jeong H."/>
            <person name="Yim J.H."/>
            <person name="Lee C."/>
            <person name="Choi S.-H."/>
            <person name="Park Y.K."/>
            <person name="Yoon S.H."/>
            <person name="Hur C.-G."/>
            <person name="Kang H.-Y."/>
            <person name="Kim D."/>
            <person name="Lee H.H."/>
            <person name="Park K.H."/>
            <person name="Park S.-H."/>
            <person name="Park H.-S."/>
            <person name="Lee H.K."/>
            <person name="Oh T.K."/>
            <person name="Kim J.F."/>
        </authorList>
    </citation>
    <scope>NUCLEOTIDE SEQUENCE [LARGE SCALE GENOMIC DNA]</scope>
    <source>
        <strain evidence="1 2">KCTC 2396</strain>
    </source>
</reference>
<evidence type="ECO:0000313" key="1">
    <source>
        <dbReference type="EMBL" id="ABC33654.1"/>
    </source>
</evidence>
<gene>
    <name evidence="1" type="ordered locus">HCH_07039</name>
</gene>
<dbReference type="HOGENOM" id="CLU_2935100_0_0_6"/>
<protein>
    <submittedName>
        <fullName evidence="1">Uncharacterized protein</fullName>
    </submittedName>
</protein>
<sequence>MAEEVFNMEQAGRAHIDAPTFSLNTAYAVLVGDHVAIPVDGGWNLSDIQKLAPNATLFEL</sequence>
<dbReference type="RefSeq" id="WP_011400704.1">
    <property type="nucleotide sequence ID" value="NC_007645.1"/>
</dbReference>
<dbReference type="STRING" id="349521.HCH_07039"/>
<evidence type="ECO:0000313" key="2">
    <source>
        <dbReference type="Proteomes" id="UP000000238"/>
    </source>
</evidence>
<name>Q2S6S0_HAHCH</name>
<organism evidence="1 2">
    <name type="scientific">Hahella chejuensis (strain KCTC 2396)</name>
    <dbReference type="NCBI Taxonomy" id="349521"/>
    <lineage>
        <taxon>Bacteria</taxon>
        <taxon>Pseudomonadati</taxon>
        <taxon>Pseudomonadota</taxon>
        <taxon>Gammaproteobacteria</taxon>
        <taxon>Oceanospirillales</taxon>
        <taxon>Hahellaceae</taxon>
        <taxon>Hahella</taxon>
    </lineage>
</organism>